<evidence type="ECO:0000256" key="1">
    <source>
        <dbReference type="SAM" id="MobiDB-lite"/>
    </source>
</evidence>
<dbReference type="Proteomes" id="UP001501343">
    <property type="component" value="Unassembled WGS sequence"/>
</dbReference>
<evidence type="ECO:0000313" key="3">
    <source>
        <dbReference type="Proteomes" id="UP001501343"/>
    </source>
</evidence>
<reference evidence="2 3" key="1">
    <citation type="journal article" date="2019" name="Int. J. Syst. Evol. Microbiol.">
        <title>The Global Catalogue of Microorganisms (GCM) 10K type strain sequencing project: providing services to taxonomists for standard genome sequencing and annotation.</title>
        <authorList>
            <consortium name="The Broad Institute Genomics Platform"/>
            <consortium name="The Broad Institute Genome Sequencing Center for Infectious Disease"/>
            <person name="Wu L."/>
            <person name="Ma J."/>
        </authorList>
    </citation>
    <scope>NUCLEOTIDE SEQUENCE [LARGE SCALE GENOMIC DNA]</scope>
    <source>
        <strain evidence="2 3">JCM 14900</strain>
    </source>
</reference>
<gene>
    <name evidence="2" type="ORF">GCM10009775_22350</name>
</gene>
<proteinExistence type="predicted"/>
<organism evidence="2 3">
    <name type="scientific">Microbacterium aoyamense</name>
    <dbReference type="NCBI Taxonomy" id="344166"/>
    <lineage>
        <taxon>Bacteria</taxon>
        <taxon>Bacillati</taxon>
        <taxon>Actinomycetota</taxon>
        <taxon>Actinomycetes</taxon>
        <taxon>Micrococcales</taxon>
        <taxon>Microbacteriaceae</taxon>
        <taxon>Microbacterium</taxon>
    </lineage>
</organism>
<comment type="caution">
    <text evidence="2">The sequence shown here is derived from an EMBL/GenBank/DDBJ whole genome shotgun (WGS) entry which is preliminary data.</text>
</comment>
<dbReference type="EMBL" id="BAAAOF010000004">
    <property type="protein sequence ID" value="GAA1929797.1"/>
    <property type="molecule type" value="Genomic_DNA"/>
</dbReference>
<feature type="region of interest" description="Disordered" evidence="1">
    <location>
        <begin position="48"/>
        <end position="72"/>
    </location>
</feature>
<sequence length="72" mass="7898">MEWVRFEPARIAPPTRKARLGIVCRLASQFRHPGGDGVRGRRIRCDMRRSGASIGQGASEDPADQAPADSDH</sequence>
<name>A0ABN2PR69_9MICO</name>
<keyword evidence="3" id="KW-1185">Reference proteome</keyword>
<accession>A0ABN2PR69</accession>
<protein>
    <submittedName>
        <fullName evidence="2">Uncharacterized protein</fullName>
    </submittedName>
</protein>
<evidence type="ECO:0000313" key="2">
    <source>
        <dbReference type="EMBL" id="GAA1929797.1"/>
    </source>
</evidence>